<dbReference type="AlphaFoldDB" id="A0AAE4F2G2"/>
<organism evidence="2 3">
    <name type="scientific">Haloarcula terrestris</name>
    <dbReference type="NCBI Taxonomy" id="2950533"/>
    <lineage>
        <taxon>Archaea</taxon>
        <taxon>Methanobacteriati</taxon>
        <taxon>Methanobacteriota</taxon>
        <taxon>Stenosarchaea group</taxon>
        <taxon>Halobacteria</taxon>
        <taxon>Halobacteriales</taxon>
        <taxon>Haloarculaceae</taxon>
        <taxon>Haloarcula</taxon>
    </lineage>
</organism>
<proteinExistence type="predicted"/>
<dbReference type="RefSeq" id="WP_310898223.1">
    <property type="nucleotide sequence ID" value="NZ_JAMQOM010000023.1"/>
</dbReference>
<protein>
    <submittedName>
        <fullName evidence="2">Uncharacterized protein</fullName>
    </submittedName>
</protein>
<reference evidence="2 3" key="1">
    <citation type="submission" date="2022-06" db="EMBL/GenBank/DDBJ databases">
        <title>Haloarcula sp. a new haloarchaeum isolate from saline soil.</title>
        <authorList>
            <person name="Strakova D."/>
            <person name="Galisteo C."/>
            <person name="Sanchez-Porro C."/>
            <person name="Ventosa A."/>
        </authorList>
    </citation>
    <scope>NUCLEOTIDE SEQUENCE [LARGE SCALE GENOMIC DNA]</scope>
    <source>
        <strain evidence="2 3">S1AR25-5A</strain>
    </source>
</reference>
<feature type="transmembrane region" description="Helical" evidence="1">
    <location>
        <begin position="237"/>
        <end position="258"/>
    </location>
</feature>
<keyword evidence="3" id="KW-1185">Reference proteome</keyword>
<feature type="transmembrane region" description="Helical" evidence="1">
    <location>
        <begin position="42"/>
        <end position="60"/>
    </location>
</feature>
<keyword evidence="1" id="KW-0472">Membrane</keyword>
<evidence type="ECO:0000313" key="3">
    <source>
        <dbReference type="Proteomes" id="UP001253439"/>
    </source>
</evidence>
<keyword evidence="1" id="KW-0812">Transmembrane</keyword>
<comment type="caution">
    <text evidence="2">The sequence shown here is derived from an EMBL/GenBank/DDBJ whole genome shotgun (WGS) entry which is preliminary data.</text>
</comment>
<name>A0AAE4F2G2_9EURY</name>
<sequence>MSGNDGDGSETVSSVGQPVSTTRLSTLDVLTSALGRIRRDPVLAVPFAVVGVLVALGDWLRQHDPIPMASTDALSQSVSIKYAVFPQGTARTVRHVGALIDLKPRYLLWAVGLEILVPLAVGIAGWLTIARVLDTDTRPRALSRYLIALAAFVSLPQLFGGFSADISNLLLGLVLFAMVLFVLTRLFLFPALLVTGSGFIRALRQSYHRSHGQGMTIAGLIIVIGLAYWGLATVPVAGGFLSTAVVAPIHAVAIGIVFSVDSHSAASIPANQTGTSDVRSEERR</sequence>
<feature type="transmembrane region" description="Helical" evidence="1">
    <location>
        <begin position="106"/>
        <end position="133"/>
    </location>
</feature>
<gene>
    <name evidence="2" type="ORF">NDI54_20540</name>
</gene>
<evidence type="ECO:0000256" key="1">
    <source>
        <dbReference type="SAM" id="Phobius"/>
    </source>
</evidence>
<feature type="transmembrane region" description="Helical" evidence="1">
    <location>
        <begin position="214"/>
        <end position="231"/>
    </location>
</feature>
<keyword evidence="1" id="KW-1133">Transmembrane helix</keyword>
<dbReference type="EMBL" id="JAMQOM010000023">
    <property type="protein sequence ID" value="MDS0223734.1"/>
    <property type="molecule type" value="Genomic_DNA"/>
</dbReference>
<accession>A0AAE4F2G2</accession>
<dbReference type="Proteomes" id="UP001253439">
    <property type="component" value="Unassembled WGS sequence"/>
</dbReference>
<feature type="transmembrane region" description="Helical" evidence="1">
    <location>
        <begin position="170"/>
        <end position="193"/>
    </location>
</feature>
<feature type="transmembrane region" description="Helical" evidence="1">
    <location>
        <begin position="145"/>
        <end position="164"/>
    </location>
</feature>
<evidence type="ECO:0000313" key="2">
    <source>
        <dbReference type="EMBL" id="MDS0223734.1"/>
    </source>
</evidence>